<organism evidence="3 4">
    <name type="scientific">Bradyrhizobium valentinum</name>
    <dbReference type="NCBI Taxonomy" id="1518501"/>
    <lineage>
        <taxon>Bacteria</taxon>
        <taxon>Pseudomonadati</taxon>
        <taxon>Pseudomonadota</taxon>
        <taxon>Alphaproteobacteria</taxon>
        <taxon>Hyphomicrobiales</taxon>
        <taxon>Nitrobacteraceae</taxon>
        <taxon>Bradyrhizobium</taxon>
    </lineage>
</organism>
<feature type="compositionally biased region" description="Basic and acidic residues" evidence="1">
    <location>
        <begin position="20"/>
        <end position="34"/>
    </location>
</feature>
<feature type="transmembrane region" description="Helical" evidence="2">
    <location>
        <begin position="131"/>
        <end position="151"/>
    </location>
</feature>
<evidence type="ECO:0000256" key="2">
    <source>
        <dbReference type="SAM" id="Phobius"/>
    </source>
</evidence>
<proteinExistence type="predicted"/>
<feature type="region of interest" description="Disordered" evidence="1">
    <location>
        <begin position="1"/>
        <end position="53"/>
    </location>
</feature>
<reference evidence="3 4" key="1">
    <citation type="submission" date="2014-03" db="EMBL/GenBank/DDBJ databases">
        <title>Bradyrhizobium valentinum sp. nov., isolated from effective nodules of Lupinus mariae-josephae, a lupine endemic of basic-lime soils in Eastern Spain.</title>
        <authorList>
            <person name="Duran D."/>
            <person name="Rey L."/>
            <person name="Navarro A."/>
            <person name="Busquets A."/>
            <person name="Imperial J."/>
            <person name="Ruiz-Argueso T."/>
        </authorList>
    </citation>
    <scope>NUCLEOTIDE SEQUENCE [LARGE SCALE GENOMIC DNA]</scope>
    <source>
        <strain evidence="3 4">LmjM3</strain>
    </source>
</reference>
<accession>A0A0R3L5A5</accession>
<evidence type="ECO:0000313" key="4">
    <source>
        <dbReference type="Proteomes" id="UP000051913"/>
    </source>
</evidence>
<keyword evidence="2" id="KW-0812">Transmembrane</keyword>
<keyword evidence="2" id="KW-0472">Membrane</keyword>
<sequence length="198" mass="20968">MKQVRHRAAKPRTAAVEENEAARRKAVMDARAELLRSAPAETSQPTQPAPEHKVVDAASLPTTGAAAFVPPAPVANRATDQLTLDQPRSRQLDAETLLAAAPAASDAVAGSVPPAAPVAFPNAEAADDGRGWMATWLGVLLMALGLVAIVGSSRTLREAMLFARFDARTSRRAMESGAPVRRRANDFLSTPPSTLFQR</sequence>
<feature type="compositionally biased region" description="Polar residues" evidence="1">
    <location>
        <begin position="187"/>
        <end position="198"/>
    </location>
</feature>
<evidence type="ECO:0000256" key="1">
    <source>
        <dbReference type="SAM" id="MobiDB-lite"/>
    </source>
</evidence>
<protein>
    <submittedName>
        <fullName evidence="3">Uncharacterized protein</fullName>
    </submittedName>
</protein>
<evidence type="ECO:0000313" key="3">
    <source>
        <dbReference type="EMBL" id="KRR00387.1"/>
    </source>
</evidence>
<keyword evidence="2" id="KW-1133">Transmembrane helix</keyword>
<feature type="compositionally biased region" description="Basic residues" evidence="1">
    <location>
        <begin position="1"/>
        <end position="10"/>
    </location>
</feature>
<gene>
    <name evidence="3" type="ORF">CP49_27995</name>
</gene>
<keyword evidence="4" id="KW-1185">Reference proteome</keyword>
<feature type="region of interest" description="Disordered" evidence="1">
    <location>
        <begin position="173"/>
        <end position="198"/>
    </location>
</feature>
<comment type="caution">
    <text evidence="3">The sequence shown here is derived from an EMBL/GenBank/DDBJ whole genome shotgun (WGS) entry which is preliminary data.</text>
</comment>
<dbReference type="Proteomes" id="UP000051913">
    <property type="component" value="Unassembled WGS sequence"/>
</dbReference>
<dbReference type="AlphaFoldDB" id="A0A0R3L5A5"/>
<dbReference type="EMBL" id="LLXX01000165">
    <property type="protein sequence ID" value="KRR00387.1"/>
    <property type="molecule type" value="Genomic_DNA"/>
</dbReference>
<name>A0A0R3L5A5_9BRAD</name>